<evidence type="ECO:0000256" key="1">
    <source>
        <dbReference type="ARBA" id="ARBA00022649"/>
    </source>
</evidence>
<evidence type="ECO:0000256" key="2">
    <source>
        <dbReference type="PIRNR" id="PIRNR029218"/>
    </source>
</evidence>
<dbReference type="AlphaFoldDB" id="A0A2Z4LTX9"/>
<evidence type="ECO:0000313" key="3">
    <source>
        <dbReference type="EMBL" id="AWX44818.1"/>
    </source>
</evidence>
<sequence>MRYGGKRKSDMLKSMLSFQLTTTAESDIASIADYTIFKFGIGQARKYRDGLIDSFDQLASNPLLGRTFIMENQPGLKRFRYKSHVIFYRETNSGILIIRILGGMMNFERHL</sequence>
<keyword evidence="1" id="KW-1277">Toxin-antitoxin system</keyword>
<proteinExistence type="inferred from homology"/>
<dbReference type="KEGG" id="spon:HME9304_01823"/>
<accession>A0A2Z4LTX9</accession>
<dbReference type="PIRSF" id="PIRSF029218">
    <property type="entry name" value="ParE"/>
    <property type="match status" value="1"/>
</dbReference>
<dbReference type="Gene3D" id="3.30.2310.20">
    <property type="entry name" value="RelE-like"/>
    <property type="match status" value="1"/>
</dbReference>
<dbReference type="OrthoDB" id="7173315at2"/>
<evidence type="ECO:0000313" key="4">
    <source>
        <dbReference type="Proteomes" id="UP000248536"/>
    </source>
</evidence>
<dbReference type="Proteomes" id="UP000248536">
    <property type="component" value="Chromosome"/>
</dbReference>
<protein>
    <recommendedName>
        <fullName evidence="2">Toxin</fullName>
    </recommendedName>
</protein>
<dbReference type="EMBL" id="CP030104">
    <property type="protein sequence ID" value="AWX44818.1"/>
    <property type="molecule type" value="Genomic_DNA"/>
</dbReference>
<comment type="similarity">
    <text evidence="2">Belongs to the RelE toxin family.</text>
</comment>
<gene>
    <name evidence="3" type="ORF">HME9304_01823</name>
</gene>
<reference evidence="3 4" key="1">
    <citation type="submission" date="2018-06" db="EMBL/GenBank/DDBJ databases">
        <title>Spongiibacterium sp. HME9304 Genome sequencing and assembly.</title>
        <authorList>
            <person name="Kang H."/>
            <person name="Kim H."/>
            <person name="Joh K."/>
        </authorList>
    </citation>
    <scope>NUCLEOTIDE SEQUENCE [LARGE SCALE GENOMIC DNA]</scope>
    <source>
        <strain evidence="3 4">HME9304</strain>
    </source>
</reference>
<dbReference type="InterPro" id="IPR028344">
    <property type="entry name" value="ParE1/4"/>
</dbReference>
<dbReference type="Pfam" id="PF05016">
    <property type="entry name" value="ParE_toxin"/>
    <property type="match status" value="1"/>
</dbReference>
<name>A0A2Z4LTX9_9FLAO</name>
<dbReference type="InterPro" id="IPR035093">
    <property type="entry name" value="RelE/ParE_toxin_dom_sf"/>
</dbReference>
<keyword evidence="4" id="KW-1185">Reference proteome</keyword>
<organism evidence="3 4">
    <name type="scientific">Flagellimonas maritima</name>
    <dbReference type="NCBI Taxonomy" id="1383885"/>
    <lineage>
        <taxon>Bacteria</taxon>
        <taxon>Pseudomonadati</taxon>
        <taxon>Bacteroidota</taxon>
        <taxon>Flavobacteriia</taxon>
        <taxon>Flavobacteriales</taxon>
        <taxon>Flavobacteriaceae</taxon>
        <taxon>Flagellimonas</taxon>
    </lineage>
</organism>
<dbReference type="InterPro" id="IPR007712">
    <property type="entry name" value="RelE/ParE_toxin"/>
</dbReference>